<protein>
    <submittedName>
        <fullName evidence="2">Nucleoside-diphosphate-sugar epimerase</fullName>
    </submittedName>
</protein>
<keyword evidence="3" id="KW-1185">Reference proteome</keyword>
<organism evidence="2 3">
    <name type="scientific">Thioflavicoccus mobilis 8321</name>
    <dbReference type="NCBI Taxonomy" id="765912"/>
    <lineage>
        <taxon>Bacteria</taxon>
        <taxon>Pseudomonadati</taxon>
        <taxon>Pseudomonadota</taxon>
        <taxon>Gammaproteobacteria</taxon>
        <taxon>Chromatiales</taxon>
        <taxon>Chromatiaceae</taxon>
        <taxon>Thioflavicoccus</taxon>
    </lineage>
</organism>
<reference evidence="2 3" key="1">
    <citation type="submission" date="2011-09" db="EMBL/GenBank/DDBJ databases">
        <title>Complete sequence of chromosome of Thioflavicoccus mobilis 8321.</title>
        <authorList>
            <consortium name="US DOE Joint Genome Institute"/>
            <person name="Lucas S."/>
            <person name="Han J."/>
            <person name="Lapidus A."/>
            <person name="Cheng J.-F."/>
            <person name="Goodwin L."/>
            <person name="Pitluck S."/>
            <person name="Peters L."/>
            <person name="Ovchinnikova G."/>
            <person name="Lu M."/>
            <person name="Detter J.C."/>
            <person name="Han C."/>
            <person name="Tapia R."/>
            <person name="Land M."/>
            <person name="Hauser L."/>
            <person name="Kyrpides N."/>
            <person name="Ivanova N."/>
            <person name="Pagani I."/>
            <person name="Vogl K."/>
            <person name="Liu Z."/>
            <person name="Imhoff J."/>
            <person name="Thiel V."/>
            <person name="Frigaard N.-U."/>
            <person name="Bryant D."/>
            <person name="Woyke T."/>
        </authorList>
    </citation>
    <scope>NUCLEOTIDE SEQUENCE [LARGE SCALE GENOMIC DNA]</scope>
    <source>
        <strain evidence="2 3">8321</strain>
    </source>
</reference>
<dbReference type="AlphaFoldDB" id="L0GXQ1"/>
<dbReference type="EMBL" id="CP003051">
    <property type="protein sequence ID" value="AGA90155.1"/>
    <property type="molecule type" value="Genomic_DNA"/>
</dbReference>
<accession>L0GXQ1</accession>
<dbReference type="GO" id="GO:0004029">
    <property type="term" value="F:aldehyde dehydrogenase (NAD+) activity"/>
    <property type="evidence" value="ECO:0007669"/>
    <property type="project" value="TreeGrafter"/>
</dbReference>
<dbReference type="GO" id="GO:0005737">
    <property type="term" value="C:cytoplasm"/>
    <property type="evidence" value="ECO:0007669"/>
    <property type="project" value="TreeGrafter"/>
</dbReference>
<proteinExistence type="predicted"/>
<feature type="domain" description="NAD-dependent epimerase/dehydratase" evidence="1">
    <location>
        <begin position="16"/>
        <end position="223"/>
    </location>
</feature>
<dbReference type="eggNOG" id="COG0451">
    <property type="taxonomic scope" value="Bacteria"/>
</dbReference>
<evidence type="ECO:0000313" key="3">
    <source>
        <dbReference type="Proteomes" id="UP000010816"/>
    </source>
</evidence>
<dbReference type="Gene3D" id="3.40.50.720">
    <property type="entry name" value="NAD(P)-binding Rossmann-like Domain"/>
    <property type="match status" value="1"/>
</dbReference>
<dbReference type="PANTHER" id="PTHR48079">
    <property type="entry name" value="PROTEIN YEEZ"/>
    <property type="match status" value="1"/>
</dbReference>
<dbReference type="KEGG" id="tmb:Thimo_1361"/>
<dbReference type="STRING" id="765912.Thimo_1361"/>
<dbReference type="SUPFAM" id="SSF51735">
    <property type="entry name" value="NAD(P)-binding Rossmann-fold domains"/>
    <property type="match status" value="1"/>
</dbReference>
<gene>
    <name evidence="2" type="ORF">Thimo_1361</name>
</gene>
<dbReference type="OrthoDB" id="9808276at2"/>
<dbReference type="PATRIC" id="fig|765912.4.peg.1329"/>
<dbReference type="CDD" id="cd05266">
    <property type="entry name" value="SDR_a4"/>
    <property type="match status" value="1"/>
</dbReference>
<dbReference type="InterPro" id="IPR036291">
    <property type="entry name" value="NAD(P)-bd_dom_sf"/>
</dbReference>
<dbReference type="RefSeq" id="WP_015280299.1">
    <property type="nucleotide sequence ID" value="NC_019940.1"/>
</dbReference>
<dbReference type="HOGENOM" id="CLU_007383_11_4_6"/>
<dbReference type="Pfam" id="PF01370">
    <property type="entry name" value="Epimerase"/>
    <property type="match status" value="1"/>
</dbReference>
<dbReference type="Proteomes" id="UP000010816">
    <property type="component" value="Chromosome"/>
</dbReference>
<sequence>MTSERESIERGEPALLILGCGYLGRRLARHYMDLGVTVLGVVASESSRRTLLDEGIPAIAVDLASADLAVLPLTGRAVFHLAPPPGQGVEDWVTRRLAAAFARQGHPRRLVYISTSGVYGDCGGAWVDETWPVRPSADRARRRWDAEQALRQWRRASGAALVVLRVAGIYGPGRLPLERIRQGLPLVRESQAPFSNRIHVDDLAQACVAAMERGSDGEIYNVCDDYPSTMTDYFFQIADAAGLPRPPVIPISEMEGQLSPGMRSYMRESRRLSNRKLRDELGVTLTYPALKDGLPGALGRR</sequence>
<evidence type="ECO:0000313" key="2">
    <source>
        <dbReference type="EMBL" id="AGA90155.1"/>
    </source>
</evidence>
<dbReference type="PANTHER" id="PTHR48079:SF6">
    <property type="entry name" value="NAD(P)-BINDING DOMAIN-CONTAINING PROTEIN-RELATED"/>
    <property type="match status" value="1"/>
</dbReference>
<dbReference type="InterPro" id="IPR001509">
    <property type="entry name" value="Epimerase_deHydtase"/>
</dbReference>
<evidence type="ECO:0000259" key="1">
    <source>
        <dbReference type="Pfam" id="PF01370"/>
    </source>
</evidence>
<dbReference type="InterPro" id="IPR051783">
    <property type="entry name" value="NAD(P)-dependent_oxidoreduct"/>
</dbReference>
<name>L0GXQ1_9GAMM</name>